<evidence type="ECO:0000313" key="2">
    <source>
        <dbReference type="Proteomes" id="UP000324800"/>
    </source>
</evidence>
<accession>A0A5J4TMH2</accession>
<dbReference type="AlphaFoldDB" id="A0A5J4TMH2"/>
<reference evidence="1 2" key="1">
    <citation type="submission" date="2019-03" db="EMBL/GenBank/DDBJ databases">
        <title>Single cell metagenomics reveals metabolic interactions within the superorganism composed of flagellate Streblomastix strix and complex community of Bacteroidetes bacteria on its surface.</title>
        <authorList>
            <person name="Treitli S.C."/>
            <person name="Kolisko M."/>
            <person name="Husnik F."/>
            <person name="Keeling P."/>
            <person name="Hampl V."/>
        </authorList>
    </citation>
    <scope>NUCLEOTIDE SEQUENCE [LARGE SCALE GENOMIC DNA]</scope>
    <source>
        <strain evidence="1">ST1C</strain>
    </source>
</reference>
<proteinExistence type="predicted"/>
<sequence length="115" mass="13436">MRDEIEEHIMKNMIEQGRILTALLFLAENQDVSLGVTADAVAALGNLAMRAMEITESGDARNPMLKEFQKRGGVQILASLFNNRNFKLQQKQYLRRKRIREMKQKEEREKIMRNE</sequence>
<comment type="caution">
    <text evidence="1">The sequence shown here is derived from an EMBL/GenBank/DDBJ whole genome shotgun (WGS) entry which is preliminary data.</text>
</comment>
<dbReference type="EMBL" id="SNRW01029024">
    <property type="protein sequence ID" value="KAA6359020.1"/>
    <property type="molecule type" value="Genomic_DNA"/>
</dbReference>
<gene>
    <name evidence="1" type="ORF">EZS28_045453</name>
</gene>
<name>A0A5J4TMH2_9EUKA</name>
<evidence type="ECO:0000313" key="1">
    <source>
        <dbReference type="EMBL" id="KAA6359020.1"/>
    </source>
</evidence>
<protein>
    <submittedName>
        <fullName evidence="1">Uncharacterized protein</fullName>
    </submittedName>
</protein>
<organism evidence="1 2">
    <name type="scientific">Streblomastix strix</name>
    <dbReference type="NCBI Taxonomy" id="222440"/>
    <lineage>
        <taxon>Eukaryota</taxon>
        <taxon>Metamonada</taxon>
        <taxon>Preaxostyla</taxon>
        <taxon>Oxymonadida</taxon>
        <taxon>Streblomastigidae</taxon>
        <taxon>Streblomastix</taxon>
    </lineage>
</organism>
<dbReference type="Proteomes" id="UP000324800">
    <property type="component" value="Unassembled WGS sequence"/>
</dbReference>
<feature type="non-terminal residue" evidence="1">
    <location>
        <position position="115"/>
    </location>
</feature>